<evidence type="ECO:0000313" key="1">
    <source>
        <dbReference type="EMBL" id="HIQ80605.1"/>
    </source>
</evidence>
<dbReference type="Proteomes" id="UP000886787">
    <property type="component" value="Unassembled WGS sequence"/>
</dbReference>
<name>A0A9D0ZHR2_9FIRM</name>
<organism evidence="1 2">
    <name type="scientific">Candidatus Scatavimonas merdigallinarum</name>
    <dbReference type="NCBI Taxonomy" id="2840914"/>
    <lineage>
        <taxon>Bacteria</taxon>
        <taxon>Bacillati</taxon>
        <taxon>Bacillota</taxon>
        <taxon>Clostridia</taxon>
        <taxon>Eubacteriales</taxon>
        <taxon>Oscillospiraceae</taxon>
        <taxon>Oscillospiraceae incertae sedis</taxon>
        <taxon>Candidatus Scatavimonas</taxon>
    </lineage>
</organism>
<protein>
    <submittedName>
        <fullName evidence="1">Uncharacterized protein</fullName>
    </submittedName>
</protein>
<accession>A0A9D0ZHR2</accession>
<reference evidence="1" key="2">
    <citation type="journal article" date="2021" name="PeerJ">
        <title>Extensive microbial diversity within the chicken gut microbiome revealed by metagenomics and culture.</title>
        <authorList>
            <person name="Gilroy R."/>
            <person name="Ravi A."/>
            <person name="Getino M."/>
            <person name="Pursley I."/>
            <person name="Horton D.L."/>
            <person name="Alikhan N.F."/>
            <person name="Baker D."/>
            <person name="Gharbi K."/>
            <person name="Hall N."/>
            <person name="Watson M."/>
            <person name="Adriaenssens E.M."/>
            <person name="Foster-Nyarko E."/>
            <person name="Jarju S."/>
            <person name="Secka A."/>
            <person name="Antonio M."/>
            <person name="Oren A."/>
            <person name="Chaudhuri R.R."/>
            <person name="La Ragione R."/>
            <person name="Hildebrand F."/>
            <person name="Pallen M.J."/>
        </authorList>
    </citation>
    <scope>NUCLEOTIDE SEQUENCE</scope>
    <source>
        <strain evidence="1">ChiSjej1B19-3389</strain>
    </source>
</reference>
<gene>
    <name evidence="1" type="ORF">IAD32_04890</name>
</gene>
<evidence type="ECO:0000313" key="2">
    <source>
        <dbReference type="Proteomes" id="UP000886787"/>
    </source>
</evidence>
<sequence>MRKTTRSLLPVLFLLICIFTVTICLSATKEKPVLQSSSVSRVKRNKWPDNLYTREIVRPKAGVLNFAIQNAEDGYYALFFNEITKEQGETYIQDLKDIGFQTVTNAQDFHTEGILLKKKAVYVSISITEGSLGIYIHLPAA</sequence>
<proteinExistence type="predicted"/>
<comment type="caution">
    <text evidence="1">The sequence shown here is derived from an EMBL/GenBank/DDBJ whole genome shotgun (WGS) entry which is preliminary data.</text>
</comment>
<reference evidence="1" key="1">
    <citation type="submission" date="2020-10" db="EMBL/GenBank/DDBJ databases">
        <authorList>
            <person name="Gilroy R."/>
        </authorList>
    </citation>
    <scope>NUCLEOTIDE SEQUENCE</scope>
    <source>
        <strain evidence="1">ChiSjej1B19-3389</strain>
    </source>
</reference>
<dbReference type="EMBL" id="DVFW01000025">
    <property type="protein sequence ID" value="HIQ80605.1"/>
    <property type="molecule type" value="Genomic_DNA"/>
</dbReference>
<dbReference type="AlphaFoldDB" id="A0A9D0ZHR2"/>